<reference evidence="9" key="1">
    <citation type="journal article" date="2023" name="Mol. Phylogenet. Evol.">
        <title>Genome-scale phylogeny and comparative genomics of the fungal order Sordariales.</title>
        <authorList>
            <person name="Hensen N."/>
            <person name="Bonometti L."/>
            <person name="Westerberg I."/>
            <person name="Brannstrom I.O."/>
            <person name="Guillou S."/>
            <person name="Cros-Aarteil S."/>
            <person name="Calhoun S."/>
            <person name="Haridas S."/>
            <person name="Kuo A."/>
            <person name="Mondo S."/>
            <person name="Pangilinan J."/>
            <person name="Riley R."/>
            <person name="LaButti K."/>
            <person name="Andreopoulos B."/>
            <person name="Lipzen A."/>
            <person name="Chen C."/>
            <person name="Yan M."/>
            <person name="Daum C."/>
            <person name="Ng V."/>
            <person name="Clum A."/>
            <person name="Steindorff A."/>
            <person name="Ohm R.A."/>
            <person name="Martin F."/>
            <person name="Silar P."/>
            <person name="Natvig D.O."/>
            <person name="Lalanne C."/>
            <person name="Gautier V."/>
            <person name="Ament-Velasquez S.L."/>
            <person name="Kruys A."/>
            <person name="Hutchinson M.I."/>
            <person name="Powell A.J."/>
            <person name="Barry K."/>
            <person name="Miller A.N."/>
            <person name="Grigoriev I.V."/>
            <person name="Debuchy R."/>
            <person name="Gladieux P."/>
            <person name="Hiltunen Thoren M."/>
            <person name="Johannesson H."/>
        </authorList>
    </citation>
    <scope>NUCLEOTIDE SEQUENCE</scope>
    <source>
        <strain evidence="9">SMH4131-1</strain>
    </source>
</reference>
<comment type="similarity">
    <text evidence="1 6">Belongs to the aldehyde dehydrogenase family.</text>
</comment>
<evidence type="ECO:0000256" key="3">
    <source>
        <dbReference type="ARBA" id="ARBA00024226"/>
    </source>
</evidence>
<keyword evidence="7" id="KW-0732">Signal</keyword>
<evidence type="ECO:0000259" key="8">
    <source>
        <dbReference type="Pfam" id="PF00171"/>
    </source>
</evidence>
<keyword evidence="10" id="KW-1185">Reference proteome</keyword>
<reference evidence="9" key="2">
    <citation type="submission" date="2023-06" db="EMBL/GenBank/DDBJ databases">
        <authorList>
            <consortium name="Lawrence Berkeley National Laboratory"/>
            <person name="Haridas S."/>
            <person name="Hensen N."/>
            <person name="Bonometti L."/>
            <person name="Westerberg I."/>
            <person name="Brannstrom I.O."/>
            <person name="Guillou S."/>
            <person name="Cros-Aarteil S."/>
            <person name="Calhoun S."/>
            <person name="Kuo A."/>
            <person name="Mondo S."/>
            <person name="Pangilinan J."/>
            <person name="Riley R."/>
            <person name="Labutti K."/>
            <person name="Andreopoulos B."/>
            <person name="Lipzen A."/>
            <person name="Chen C."/>
            <person name="Yanf M."/>
            <person name="Daum C."/>
            <person name="Ng V."/>
            <person name="Clum A."/>
            <person name="Steindorff A."/>
            <person name="Ohm R."/>
            <person name="Martin F."/>
            <person name="Silar P."/>
            <person name="Natvig D."/>
            <person name="Lalanne C."/>
            <person name="Gautier V."/>
            <person name="Ament-Velasquez S.L."/>
            <person name="Kruys A."/>
            <person name="Hutchinson M.I."/>
            <person name="Powell A.J."/>
            <person name="Barry K."/>
            <person name="Miller A.N."/>
            <person name="Grigoriev I.V."/>
            <person name="Debuchy R."/>
            <person name="Gladieux P."/>
            <person name="Thoren M.H."/>
            <person name="Johannesson H."/>
        </authorList>
    </citation>
    <scope>NUCLEOTIDE SEQUENCE</scope>
    <source>
        <strain evidence="9">SMH4131-1</strain>
    </source>
</reference>
<evidence type="ECO:0000256" key="6">
    <source>
        <dbReference type="RuleBase" id="RU003345"/>
    </source>
</evidence>
<gene>
    <name evidence="9" type="ORF">B0T19DRAFT_267965</name>
</gene>
<dbReference type="InterPro" id="IPR016161">
    <property type="entry name" value="Ald_DH/histidinol_DH"/>
</dbReference>
<dbReference type="SUPFAM" id="SSF53720">
    <property type="entry name" value="ALDH-like"/>
    <property type="match status" value="1"/>
</dbReference>
<dbReference type="InterPro" id="IPR029510">
    <property type="entry name" value="Ald_DH_CS_GLU"/>
</dbReference>
<dbReference type="GO" id="GO:0004029">
    <property type="term" value="F:aldehyde dehydrogenase (NAD+) activity"/>
    <property type="evidence" value="ECO:0007669"/>
    <property type="project" value="UniProtKB-EC"/>
</dbReference>
<dbReference type="Proteomes" id="UP001286456">
    <property type="component" value="Unassembled WGS sequence"/>
</dbReference>
<organism evidence="9 10">
    <name type="scientific">Cercophora scortea</name>
    <dbReference type="NCBI Taxonomy" id="314031"/>
    <lineage>
        <taxon>Eukaryota</taxon>
        <taxon>Fungi</taxon>
        <taxon>Dikarya</taxon>
        <taxon>Ascomycota</taxon>
        <taxon>Pezizomycotina</taxon>
        <taxon>Sordariomycetes</taxon>
        <taxon>Sordariomycetidae</taxon>
        <taxon>Sordariales</taxon>
        <taxon>Lasiosphaeriaceae</taxon>
        <taxon>Cercophora</taxon>
    </lineage>
</organism>
<dbReference type="EMBL" id="JAUEPO010000005">
    <property type="protein sequence ID" value="KAK3321506.1"/>
    <property type="molecule type" value="Genomic_DNA"/>
</dbReference>
<evidence type="ECO:0000313" key="9">
    <source>
        <dbReference type="EMBL" id="KAK3321506.1"/>
    </source>
</evidence>
<comment type="catalytic activity">
    <reaction evidence="4">
        <text>an aldehyde + NAD(+) + H2O = a carboxylate + NADH + 2 H(+)</text>
        <dbReference type="Rhea" id="RHEA:16185"/>
        <dbReference type="ChEBI" id="CHEBI:15377"/>
        <dbReference type="ChEBI" id="CHEBI:15378"/>
        <dbReference type="ChEBI" id="CHEBI:17478"/>
        <dbReference type="ChEBI" id="CHEBI:29067"/>
        <dbReference type="ChEBI" id="CHEBI:57540"/>
        <dbReference type="ChEBI" id="CHEBI:57945"/>
        <dbReference type="EC" id="1.2.1.3"/>
    </reaction>
</comment>
<dbReference type="AlphaFoldDB" id="A0AAE0IAK0"/>
<evidence type="ECO:0000256" key="2">
    <source>
        <dbReference type="ARBA" id="ARBA00023002"/>
    </source>
</evidence>
<dbReference type="Pfam" id="PF00171">
    <property type="entry name" value="Aldedh"/>
    <property type="match status" value="1"/>
</dbReference>
<proteinExistence type="inferred from homology"/>
<evidence type="ECO:0000313" key="10">
    <source>
        <dbReference type="Proteomes" id="UP001286456"/>
    </source>
</evidence>
<feature type="domain" description="Aldehyde dehydrogenase" evidence="8">
    <location>
        <begin position="3"/>
        <end position="323"/>
    </location>
</feature>
<dbReference type="Gene3D" id="3.40.605.10">
    <property type="entry name" value="Aldehyde Dehydrogenase, Chain A, domain 1"/>
    <property type="match status" value="1"/>
</dbReference>
<evidence type="ECO:0000256" key="4">
    <source>
        <dbReference type="ARBA" id="ARBA00049194"/>
    </source>
</evidence>
<dbReference type="InterPro" id="IPR016162">
    <property type="entry name" value="Ald_DH_N"/>
</dbReference>
<dbReference type="InterPro" id="IPR015590">
    <property type="entry name" value="Aldehyde_DH_dom"/>
</dbReference>
<name>A0AAE0IAK0_9PEZI</name>
<evidence type="ECO:0000256" key="1">
    <source>
        <dbReference type="ARBA" id="ARBA00009986"/>
    </source>
</evidence>
<feature type="signal peptide" evidence="7">
    <location>
        <begin position="1"/>
        <end position="15"/>
    </location>
</feature>
<dbReference type="PANTHER" id="PTHR11699">
    <property type="entry name" value="ALDEHYDE DEHYDROGENASE-RELATED"/>
    <property type="match status" value="1"/>
</dbReference>
<feature type="active site" evidence="5">
    <location>
        <position position="94"/>
    </location>
</feature>
<dbReference type="EC" id="1.2.1.3" evidence="3"/>
<dbReference type="FunFam" id="3.40.309.10:FF:000009">
    <property type="entry name" value="Aldehyde dehydrogenase A"/>
    <property type="match status" value="1"/>
</dbReference>
<dbReference type="PROSITE" id="PS00070">
    <property type="entry name" value="ALDEHYDE_DEHYDR_CYS"/>
    <property type="match status" value="1"/>
</dbReference>
<keyword evidence="2 6" id="KW-0560">Oxidoreductase</keyword>
<dbReference type="InterPro" id="IPR016160">
    <property type="entry name" value="Ald_DH_CS_CYS"/>
</dbReference>
<evidence type="ECO:0000256" key="5">
    <source>
        <dbReference type="PROSITE-ProRule" id="PRU10007"/>
    </source>
</evidence>
<evidence type="ECO:0000256" key="7">
    <source>
        <dbReference type="SAM" id="SignalP"/>
    </source>
</evidence>
<dbReference type="Gene3D" id="3.40.309.10">
    <property type="entry name" value="Aldehyde Dehydrogenase, Chain A, domain 2"/>
    <property type="match status" value="1"/>
</dbReference>
<protein>
    <recommendedName>
        <fullName evidence="3">aldehyde dehydrogenase (NAD(+))</fullName>
        <ecNumber evidence="3">1.2.1.3</ecNumber>
    </recommendedName>
</protein>
<dbReference type="InterPro" id="IPR016163">
    <property type="entry name" value="Ald_DH_C"/>
</dbReference>
<feature type="chain" id="PRO_5042134635" description="aldehyde dehydrogenase (NAD(+))" evidence="7">
    <location>
        <begin position="16"/>
        <end position="330"/>
    </location>
</feature>
<dbReference type="PROSITE" id="PS00687">
    <property type="entry name" value="ALDEHYDE_DEHYDR_GLU"/>
    <property type="match status" value="1"/>
</dbReference>
<comment type="caution">
    <text evidence="9">The sequence shown here is derived from an EMBL/GenBank/DDBJ whole genome shotgun (WGS) entry which is preliminary data.</text>
</comment>
<accession>A0AAE0IAK0</accession>
<sequence length="330" mass="35571">MTLGVIKLCSALLAGNTFIWKPSPYTPNTALKLGELGARIFPAGVFNVLSGEEDLGPWLTGHPGIAKISFTGSVATSKKVMQACAATLKRVTLELGGNDAAIIYLDVDLANVVPKIAFNALVNSGQVCIAIKRVYVHEQIYDAFLAAMVAFVQTMKVGPSDDPSTMLGPVQNSMQYAKLRELYSQIETQGWKSAIPAVSSFKPDAATKTDAGFFLPPRIIDNPPEDSQIVANEQFGPIVPLLKWSDEEDVLQRANATLFGLGGSVWSKDVLRAEKMARRMETGTVWVNTHLECGPKGSFAGHKNSGIGVECGLLSIKEWCNLQGVCVRKD</sequence>